<evidence type="ECO:0000313" key="2">
    <source>
        <dbReference type="EMBL" id="MFA0569682.1"/>
    </source>
</evidence>
<evidence type="ECO:0000313" key="3">
    <source>
        <dbReference type="Proteomes" id="UP001570417"/>
    </source>
</evidence>
<name>A0ABV4NES0_9VIBR</name>
<dbReference type="InterPro" id="IPR006683">
    <property type="entry name" value="Thioestr_dom"/>
</dbReference>
<dbReference type="InterPro" id="IPR029069">
    <property type="entry name" value="HotDog_dom_sf"/>
</dbReference>
<keyword evidence="3" id="KW-1185">Reference proteome</keyword>
<dbReference type="Proteomes" id="UP001570417">
    <property type="component" value="Unassembled WGS sequence"/>
</dbReference>
<dbReference type="SUPFAM" id="SSF54637">
    <property type="entry name" value="Thioesterase/thiol ester dehydrase-isomerase"/>
    <property type="match status" value="1"/>
</dbReference>
<dbReference type="Gene3D" id="3.10.129.10">
    <property type="entry name" value="Hotdog Thioesterase"/>
    <property type="match status" value="1"/>
</dbReference>
<sequence length="131" mass="14910">MNISTPYNHRQCQVCCHNFFTHSPINFDIIGEREILAKIVPTDKVEGYDGIMQGGIVTTLHDCAMLHCLFSHDIHAMTVSLASRFHSPIYIGKPIEIRAKWVKSKRNIHFLQSQIVQHGRICSSAQSQFMS</sequence>
<accession>A0ABV4NES0</accession>
<evidence type="ECO:0000259" key="1">
    <source>
        <dbReference type="Pfam" id="PF03061"/>
    </source>
</evidence>
<dbReference type="CDD" id="cd03443">
    <property type="entry name" value="PaaI_thioesterase"/>
    <property type="match status" value="1"/>
</dbReference>
<dbReference type="EC" id="3.1.2.-" evidence="2"/>
<feature type="domain" description="Thioesterase" evidence="1">
    <location>
        <begin position="50"/>
        <end position="116"/>
    </location>
</feature>
<dbReference type="EMBL" id="JBFRUW010000058">
    <property type="protein sequence ID" value="MFA0569682.1"/>
    <property type="molecule type" value="Genomic_DNA"/>
</dbReference>
<reference evidence="2 3" key="1">
    <citation type="journal article" date="2024" name="ISME J.">
        <title>Tailless and filamentous prophages are predominant in marine Vibrio.</title>
        <authorList>
            <person name="Steensen K."/>
            <person name="Seneca J."/>
            <person name="Bartlau N."/>
            <person name="Yu X.A."/>
            <person name="Hussain F.A."/>
            <person name="Polz M.F."/>
        </authorList>
    </citation>
    <scope>NUCLEOTIDE SEQUENCE [LARGE SCALE GENOMIC DNA]</scope>
    <source>
        <strain evidence="2 3">10N.222.51.A1</strain>
    </source>
</reference>
<organism evidence="2 3">
    <name type="scientific">Vibrio gallaecicus</name>
    <dbReference type="NCBI Taxonomy" id="552386"/>
    <lineage>
        <taxon>Bacteria</taxon>
        <taxon>Pseudomonadati</taxon>
        <taxon>Pseudomonadota</taxon>
        <taxon>Gammaproteobacteria</taxon>
        <taxon>Vibrionales</taxon>
        <taxon>Vibrionaceae</taxon>
        <taxon>Vibrio</taxon>
    </lineage>
</organism>
<dbReference type="RefSeq" id="WP_137372030.1">
    <property type="nucleotide sequence ID" value="NZ_AP025491.1"/>
</dbReference>
<protein>
    <submittedName>
        <fullName evidence="2">PaaI family thioesterase</fullName>
        <ecNumber evidence="2">3.1.2.-</ecNumber>
    </submittedName>
</protein>
<dbReference type="Pfam" id="PF03061">
    <property type="entry name" value="4HBT"/>
    <property type="match status" value="1"/>
</dbReference>
<proteinExistence type="predicted"/>
<comment type="caution">
    <text evidence="2">The sequence shown here is derived from an EMBL/GenBank/DDBJ whole genome shotgun (WGS) entry which is preliminary data.</text>
</comment>
<dbReference type="GO" id="GO:0016787">
    <property type="term" value="F:hydrolase activity"/>
    <property type="evidence" value="ECO:0007669"/>
    <property type="project" value="UniProtKB-KW"/>
</dbReference>
<keyword evidence="2" id="KW-0378">Hydrolase</keyword>
<gene>
    <name evidence="2" type="ORF">AB4566_15535</name>
</gene>